<sequence length="506" mass="56162">LLMGLAGERSRILPQPQLTDTCCESKRYRVYSTRWLVLAVCCLLALSNSMLWLSYITLSEETGEFYCDGETAECTAAFITNQIFQLVAVVTGIGGMYVTDNYGIRLSIVCGTTLNFVGSLFRMISSVPLIESSISRQVLLHTGSIIAASAQAFFLVLPSKIAETWFPDRQRSLANVLTFIANPFGVVLGTIMPSLYFSGDTMVHRSSWHMFEFNTSMAIITTVAFALSLFIRRGSPPTPPSASSADHSNNAPSFWNAIAICFKNKQFVIQMFTFGLAFAELWGFMVIMSDIITEQGYNLYGYPTALAALVGVGASLVCGAIADCTRRFKELLRVCWVCFTAIIIFTRMWLRHKWTGPIDSVVLLVACAGLGCFSIPQFPIGVEMGVETTFPVYEATSSGLLVLSGQLWMFVMYYVFETTKKLKIIYEFDDTKPSGNWQLNLDIWCMLGLVAAILSFAANPTYKRMQYESSVCEQPQNGSGTYEMSAKLEKSNHADGTKLDEDVERF</sequence>
<feature type="transmembrane region" description="Helical" evidence="6">
    <location>
        <begin position="106"/>
        <end position="125"/>
    </location>
</feature>
<reference evidence="8" key="1">
    <citation type="submission" date="2020-12" db="UniProtKB">
        <authorList>
            <consortium name="WormBaseParasite"/>
        </authorList>
    </citation>
    <scope>IDENTIFICATION</scope>
    <source>
        <strain evidence="8">MHco3</strain>
    </source>
</reference>
<feature type="transmembrane region" description="Helical" evidence="6">
    <location>
        <begin position="392"/>
        <end position="416"/>
    </location>
</feature>
<proteinExistence type="predicted"/>
<feature type="transmembrane region" description="Helical" evidence="6">
    <location>
        <begin position="267"/>
        <end position="288"/>
    </location>
</feature>
<dbReference type="GO" id="GO:0022857">
    <property type="term" value="F:transmembrane transporter activity"/>
    <property type="evidence" value="ECO:0007669"/>
    <property type="project" value="InterPro"/>
</dbReference>
<evidence type="ECO:0000256" key="4">
    <source>
        <dbReference type="ARBA" id="ARBA00023136"/>
    </source>
</evidence>
<organism evidence="7 8">
    <name type="scientific">Haemonchus contortus</name>
    <name type="common">Barber pole worm</name>
    <dbReference type="NCBI Taxonomy" id="6289"/>
    <lineage>
        <taxon>Eukaryota</taxon>
        <taxon>Metazoa</taxon>
        <taxon>Ecdysozoa</taxon>
        <taxon>Nematoda</taxon>
        <taxon>Chromadorea</taxon>
        <taxon>Rhabditida</taxon>
        <taxon>Rhabditina</taxon>
        <taxon>Rhabditomorpha</taxon>
        <taxon>Strongyloidea</taxon>
        <taxon>Trichostrongylidae</taxon>
        <taxon>Haemonchus</taxon>
    </lineage>
</organism>
<comment type="subcellular location">
    <subcellularLocation>
        <location evidence="1">Membrane</location>
        <topology evidence="1">Multi-pass membrane protein</topology>
    </subcellularLocation>
</comment>
<evidence type="ECO:0000256" key="2">
    <source>
        <dbReference type="ARBA" id="ARBA00022692"/>
    </source>
</evidence>
<dbReference type="Proteomes" id="UP000025227">
    <property type="component" value="Unplaced"/>
</dbReference>
<name>A0A7I4YVU6_HAECO</name>
<feature type="transmembrane region" description="Helical" evidence="6">
    <location>
        <begin position="76"/>
        <end position="99"/>
    </location>
</feature>
<dbReference type="InterPro" id="IPR011701">
    <property type="entry name" value="MFS"/>
</dbReference>
<dbReference type="Gene3D" id="1.20.1250.20">
    <property type="entry name" value="MFS general substrate transporter like domains"/>
    <property type="match status" value="1"/>
</dbReference>
<keyword evidence="2 6" id="KW-0812">Transmembrane</keyword>
<feature type="transmembrane region" description="Helical" evidence="6">
    <location>
        <begin position="362"/>
        <end position="380"/>
    </location>
</feature>
<feature type="transmembrane region" description="Helical" evidence="6">
    <location>
        <begin position="35"/>
        <end position="56"/>
    </location>
</feature>
<feature type="transmembrane region" description="Helical" evidence="6">
    <location>
        <begin position="137"/>
        <end position="156"/>
    </location>
</feature>
<evidence type="ECO:0000256" key="5">
    <source>
        <dbReference type="SAM" id="MobiDB-lite"/>
    </source>
</evidence>
<keyword evidence="4 6" id="KW-0472">Membrane</keyword>
<dbReference type="PANTHER" id="PTHR10924">
    <property type="entry name" value="MAJOR FACILITATOR SUPERFAMILY PROTEIN-RELATED"/>
    <property type="match status" value="1"/>
</dbReference>
<dbReference type="OMA" id="FPIGVEM"/>
<dbReference type="SUPFAM" id="SSF103473">
    <property type="entry name" value="MFS general substrate transporter"/>
    <property type="match status" value="1"/>
</dbReference>
<evidence type="ECO:0000256" key="3">
    <source>
        <dbReference type="ARBA" id="ARBA00022989"/>
    </source>
</evidence>
<feature type="transmembrane region" description="Helical" evidence="6">
    <location>
        <begin position="176"/>
        <end position="196"/>
    </location>
</feature>
<keyword evidence="7" id="KW-1185">Reference proteome</keyword>
<evidence type="ECO:0000256" key="6">
    <source>
        <dbReference type="SAM" id="Phobius"/>
    </source>
</evidence>
<evidence type="ECO:0000313" key="8">
    <source>
        <dbReference type="WBParaSite" id="HCON_00143180-00001"/>
    </source>
</evidence>
<feature type="transmembrane region" description="Helical" evidence="6">
    <location>
        <begin position="300"/>
        <end position="322"/>
    </location>
</feature>
<evidence type="ECO:0000256" key="1">
    <source>
        <dbReference type="ARBA" id="ARBA00004141"/>
    </source>
</evidence>
<dbReference type="InterPro" id="IPR049680">
    <property type="entry name" value="FLVCR1-2_SLC49-like"/>
</dbReference>
<dbReference type="PANTHER" id="PTHR10924:SF8">
    <property type="entry name" value="MFS DOMAIN-CONTAINING PROTEIN-RELATED"/>
    <property type="match status" value="1"/>
</dbReference>
<dbReference type="OrthoDB" id="422206at2759"/>
<dbReference type="GO" id="GO:0016020">
    <property type="term" value="C:membrane"/>
    <property type="evidence" value="ECO:0007669"/>
    <property type="project" value="UniProtKB-SubCell"/>
</dbReference>
<dbReference type="Pfam" id="PF07690">
    <property type="entry name" value="MFS_1"/>
    <property type="match status" value="1"/>
</dbReference>
<accession>A0A7I4YVU6</accession>
<dbReference type="WBParaSite" id="HCON_00143180-00001">
    <property type="protein sequence ID" value="HCON_00143180-00001"/>
    <property type="gene ID" value="HCON_00143180"/>
</dbReference>
<protein>
    <submittedName>
        <fullName evidence="8">MFS domain-containing protein</fullName>
    </submittedName>
</protein>
<keyword evidence="3 6" id="KW-1133">Transmembrane helix</keyword>
<feature type="transmembrane region" description="Helical" evidence="6">
    <location>
        <begin position="436"/>
        <end position="458"/>
    </location>
</feature>
<feature type="region of interest" description="Disordered" evidence="5">
    <location>
        <begin position="477"/>
        <end position="506"/>
    </location>
</feature>
<feature type="transmembrane region" description="Helical" evidence="6">
    <location>
        <begin position="331"/>
        <end position="350"/>
    </location>
</feature>
<dbReference type="AlphaFoldDB" id="A0A7I4YVU6"/>
<evidence type="ECO:0000313" key="7">
    <source>
        <dbReference type="Proteomes" id="UP000025227"/>
    </source>
</evidence>
<feature type="transmembrane region" description="Helical" evidence="6">
    <location>
        <begin position="208"/>
        <end position="231"/>
    </location>
</feature>
<feature type="compositionally biased region" description="Basic and acidic residues" evidence="5">
    <location>
        <begin position="486"/>
        <end position="506"/>
    </location>
</feature>
<dbReference type="InterPro" id="IPR036259">
    <property type="entry name" value="MFS_trans_sf"/>
</dbReference>